<dbReference type="Gene3D" id="3.50.50.100">
    <property type="match status" value="2"/>
</dbReference>
<evidence type="ECO:0000256" key="4">
    <source>
        <dbReference type="ARBA" id="ARBA00023002"/>
    </source>
</evidence>
<dbReference type="PANTHER" id="PTHR43706">
    <property type="entry name" value="NADH DEHYDROGENASE"/>
    <property type="match status" value="1"/>
</dbReference>
<reference evidence="7 8" key="1">
    <citation type="submission" date="2021-06" db="EMBL/GenBank/DDBJ databases">
        <title>Caerostris extrusa draft genome.</title>
        <authorList>
            <person name="Kono N."/>
            <person name="Arakawa K."/>
        </authorList>
    </citation>
    <scope>NUCLEOTIDE SEQUENCE [LARGE SCALE GENOMIC DNA]</scope>
</reference>
<gene>
    <name evidence="7" type="primary">NDA1</name>
    <name evidence="7" type="ORF">CEXT_114011</name>
</gene>
<comment type="caution">
    <text evidence="7">The sequence shown here is derived from an EMBL/GenBank/DDBJ whole genome shotgun (WGS) entry which is preliminary data.</text>
</comment>
<evidence type="ECO:0000313" key="8">
    <source>
        <dbReference type="Proteomes" id="UP001054945"/>
    </source>
</evidence>
<dbReference type="Proteomes" id="UP001054945">
    <property type="component" value="Unassembled WGS sequence"/>
</dbReference>
<keyword evidence="8" id="KW-1185">Reference proteome</keyword>
<keyword evidence="3" id="KW-0274">FAD</keyword>
<dbReference type="InterPro" id="IPR045024">
    <property type="entry name" value="NDH-2"/>
</dbReference>
<feature type="domain" description="FAD/NAD(P)-binding" evidence="6">
    <location>
        <begin position="29"/>
        <end position="232"/>
    </location>
</feature>
<dbReference type="GO" id="GO:0003954">
    <property type="term" value="F:NADH dehydrogenase activity"/>
    <property type="evidence" value="ECO:0007669"/>
    <property type="project" value="InterPro"/>
</dbReference>
<dbReference type="PRINTS" id="PR00368">
    <property type="entry name" value="FADPNR"/>
</dbReference>
<evidence type="ECO:0000256" key="1">
    <source>
        <dbReference type="ARBA" id="ARBA00005272"/>
    </source>
</evidence>
<name>A0AAV4RCT6_CAEEX</name>
<dbReference type="EMBL" id="BPLR01007763">
    <property type="protein sequence ID" value="GIY19500.1"/>
    <property type="molecule type" value="Genomic_DNA"/>
</dbReference>
<accession>A0AAV4RCT6</accession>
<dbReference type="Pfam" id="PF07992">
    <property type="entry name" value="Pyr_redox_2"/>
    <property type="match status" value="2"/>
</dbReference>
<feature type="domain" description="FAD/NAD(P)-binding" evidence="6">
    <location>
        <begin position="234"/>
        <end position="311"/>
    </location>
</feature>
<evidence type="ECO:0000256" key="3">
    <source>
        <dbReference type="ARBA" id="ARBA00022827"/>
    </source>
</evidence>
<dbReference type="AlphaFoldDB" id="A0AAV4RCT6"/>
<dbReference type="SUPFAM" id="SSF51905">
    <property type="entry name" value="FAD/NAD(P)-binding domain"/>
    <property type="match status" value="2"/>
</dbReference>
<evidence type="ECO:0000259" key="6">
    <source>
        <dbReference type="Pfam" id="PF07992"/>
    </source>
</evidence>
<evidence type="ECO:0000313" key="7">
    <source>
        <dbReference type="EMBL" id="GIY19500.1"/>
    </source>
</evidence>
<dbReference type="InterPro" id="IPR023753">
    <property type="entry name" value="FAD/NAD-binding_dom"/>
</dbReference>
<evidence type="ECO:0000256" key="5">
    <source>
        <dbReference type="ARBA" id="ARBA00023027"/>
    </source>
</evidence>
<organism evidence="7 8">
    <name type="scientific">Caerostris extrusa</name>
    <name type="common">Bark spider</name>
    <name type="synonym">Caerostris bankana</name>
    <dbReference type="NCBI Taxonomy" id="172846"/>
    <lineage>
        <taxon>Eukaryota</taxon>
        <taxon>Metazoa</taxon>
        <taxon>Ecdysozoa</taxon>
        <taxon>Arthropoda</taxon>
        <taxon>Chelicerata</taxon>
        <taxon>Arachnida</taxon>
        <taxon>Araneae</taxon>
        <taxon>Araneomorphae</taxon>
        <taxon>Entelegynae</taxon>
        <taxon>Araneoidea</taxon>
        <taxon>Araneidae</taxon>
        <taxon>Caerostris</taxon>
    </lineage>
</organism>
<dbReference type="GO" id="GO:0005739">
    <property type="term" value="C:mitochondrion"/>
    <property type="evidence" value="ECO:0007669"/>
    <property type="project" value="TreeGrafter"/>
</dbReference>
<comment type="similarity">
    <text evidence="1">Belongs to the NADH dehydrogenase family.</text>
</comment>
<sequence length="368" mass="41119">MNNTARFSSVLNRNIVKRLSNTASNKKKRIVILGSGWGSYSVLKNINRRLFDVKVISPRNHFLFTPLLCSTAVGTLEFRSITEPIRNIGFNDPNDFMLAYAEQLDTSTQTLHCRSALDPGSQFNVYYDKLVIGVGCKSNTFGVPGVEKFASFLKEIADAQYIRRKILTNCEKALSPTLPSEENKRLLHTVIVGGGPTGIEFEQNFMTLKYKMSWRLYQSSEEWFKVTLIEAGKVKEDCVILKDGTCLPCGLVVWSTGLSPQTFTKNLKLPKRIPRGTAVGDPKKNIYAVGDCASLENNPLPCTAQVAERQGRYLARALNSQEKGEEIKPFLFQSSGMLAYIGDFKALPDLPDFKIRGFTSGYFGDQHI</sequence>
<dbReference type="InterPro" id="IPR036188">
    <property type="entry name" value="FAD/NAD-bd_sf"/>
</dbReference>
<proteinExistence type="inferred from homology"/>
<keyword evidence="4" id="KW-0560">Oxidoreductase</keyword>
<keyword evidence="2" id="KW-0285">Flavoprotein</keyword>
<evidence type="ECO:0000256" key="2">
    <source>
        <dbReference type="ARBA" id="ARBA00022630"/>
    </source>
</evidence>
<dbReference type="PANTHER" id="PTHR43706:SF13">
    <property type="entry name" value="NADH DEHYDROGENASE-RELATED"/>
    <property type="match status" value="1"/>
</dbReference>
<keyword evidence="5" id="KW-0520">NAD</keyword>
<protein>
    <submittedName>
        <fullName evidence="7">Internal alternative NAD(P)H-ubiquinone oxidoreductase A1, mitochondrial</fullName>
    </submittedName>
</protein>